<comment type="caution">
    <text evidence="9">The sequence shown here is derived from an EMBL/GenBank/DDBJ whole genome shotgun (WGS) entry which is preliminary data.</text>
</comment>
<evidence type="ECO:0000256" key="1">
    <source>
        <dbReference type="ARBA" id="ARBA00004141"/>
    </source>
</evidence>
<dbReference type="GO" id="GO:0015293">
    <property type="term" value="F:symporter activity"/>
    <property type="evidence" value="ECO:0007669"/>
    <property type="project" value="UniProtKB-KW"/>
</dbReference>
<dbReference type="OrthoDB" id="6581954at2759"/>
<dbReference type="GO" id="GO:0005886">
    <property type="term" value="C:plasma membrane"/>
    <property type="evidence" value="ECO:0007669"/>
    <property type="project" value="TreeGrafter"/>
</dbReference>
<dbReference type="Pfam" id="PF00209">
    <property type="entry name" value="SNF"/>
    <property type="match status" value="1"/>
</dbReference>
<feature type="non-terminal residue" evidence="9">
    <location>
        <position position="56"/>
    </location>
</feature>
<proteinExistence type="inferred from homology"/>
<dbReference type="PRINTS" id="PR00176">
    <property type="entry name" value="NANEUSMPORT"/>
</dbReference>
<keyword evidence="7 8" id="KW-0472">Membrane</keyword>
<reference evidence="9 10" key="1">
    <citation type="journal article" date="2019" name="Sci. Rep.">
        <title>Orb-weaving spider Araneus ventricosus genome elucidates the spidroin gene catalogue.</title>
        <authorList>
            <person name="Kono N."/>
            <person name="Nakamura H."/>
            <person name="Ohtoshi R."/>
            <person name="Moran D.A.P."/>
            <person name="Shinohara A."/>
            <person name="Yoshida Y."/>
            <person name="Fujiwara M."/>
            <person name="Mori M."/>
            <person name="Tomita M."/>
            <person name="Arakawa K."/>
        </authorList>
    </citation>
    <scope>NUCLEOTIDE SEQUENCE [LARGE SCALE GENOMIC DNA]</scope>
</reference>
<comment type="similarity">
    <text evidence="2">Belongs to the sodium:neurotransmitter symporter (SNF) (TC 2.A.22) family.</text>
</comment>
<comment type="subcellular location">
    <subcellularLocation>
        <location evidence="1">Membrane</location>
        <topology evidence="1">Multi-pass membrane protein</topology>
    </subcellularLocation>
</comment>
<evidence type="ECO:0000313" key="10">
    <source>
        <dbReference type="Proteomes" id="UP000499080"/>
    </source>
</evidence>
<evidence type="ECO:0000256" key="4">
    <source>
        <dbReference type="ARBA" id="ARBA00022692"/>
    </source>
</evidence>
<evidence type="ECO:0000313" key="9">
    <source>
        <dbReference type="EMBL" id="GBL69597.1"/>
    </source>
</evidence>
<evidence type="ECO:0000256" key="7">
    <source>
        <dbReference type="ARBA" id="ARBA00023136"/>
    </source>
</evidence>
<feature type="transmembrane region" description="Helical" evidence="8">
    <location>
        <begin position="35"/>
        <end position="55"/>
    </location>
</feature>
<evidence type="ECO:0000256" key="2">
    <source>
        <dbReference type="ARBA" id="ARBA00006459"/>
    </source>
</evidence>
<evidence type="ECO:0000256" key="3">
    <source>
        <dbReference type="ARBA" id="ARBA00022448"/>
    </source>
</evidence>
<dbReference type="GO" id="GO:0035725">
    <property type="term" value="P:sodium ion transmembrane transport"/>
    <property type="evidence" value="ECO:0007669"/>
    <property type="project" value="TreeGrafter"/>
</dbReference>
<keyword evidence="6 8" id="KW-1133">Transmembrane helix</keyword>
<dbReference type="SUPFAM" id="SSF161070">
    <property type="entry name" value="SNF-like"/>
    <property type="match status" value="1"/>
</dbReference>
<keyword evidence="4 8" id="KW-0812">Transmembrane</keyword>
<dbReference type="EMBL" id="BGPR01229370">
    <property type="protein sequence ID" value="GBL69597.1"/>
    <property type="molecule type" value="Genomic_DNA"/>
</dbReference>
<protein>
    <submittedName>
        <fullName evidence="9">Uncharacterized protein</fullName>
    </submittedName>
</protein>
<sequence length="56" mass="6172">VFLVPYLICLVLLAAPSFVMEVAVGQYFRQGGIGIWKLCPLFKGIGYASMMIVALY</sequence>
<name>A0A4Y1ZWQ8_ARAVE</name>
<dbReference type="InterPro" id="IPR037272">
    <property type="entry name" value="SNS_sf"/>
</dbReference>
<evidence type="ECO:0000256" key="6">
    <source>
        <dbReference type="ARBA" id="ARBA00022989"/>
    </source>
</evidence>
<evidence type="ECO:0000256" key="5">
    <source>
        <dbReference type="ARBA" id="ARBA00022847"/>
    </source>
</evidence>
<evidence type="ECO:0000256" key="8">
    <source>
        <dbReference type="SAM" id="Phobius"/>
    </source>
</evidence>
<dbReference type="Proteomes" id="UP000499080">
    <property type="component" value="Unassembled WGS sequence"/>
</dbReference>
<keyword evidence="3" id="KW-0813">Transport</keyword>
<feature type="non-terminal residue" evidence="9">
    <location>
        <position position="1"/>
    </location>
</feature>
<dbReference type="InterPro" id="IPR000175">
    <property type="entry name" value="Na/ntran_symport"/>
</dbReference>
<dbReference type="PANTHER" id="PTHR11616:SF309">
    <property type="entry name" value="TRANSPORTER"/>
    <property type="match status" value="1"/>
</dbReference>
<dbReference type="PANTHER" id="PTHR11616">
    <property type="entry name" value="SODIUM/CHLORIDE DEPENDENT TRANSPORTER"/>
    <property type="match status" value="1"/>
</dbReference>
<gene>
    <name evidence="9" type="ORF">AVEN_78390_1</name>
</gene>
<dbReference type="GO" id="GO:0006865">
    <property type="term" value="P:amino acid transport"/>
    <property type="evidence" value="ECO:0007669"/>
    <property type="project" value="TreeGrafter"/>
</dbReference>
<dbReference type="AlphaFoldDB" id="A0A4Y1ZWQ8"/>
<dbReference type="PROSITE" id="PS50267">
    <property type="entry name" value="NA_NEUROTRAN_SYMP_3"/>
    <property type="match status" value="1"/>
</dbReference>
<organism evidence="9 10">
    <name type="scientific">Araneus ventricosus</name>
    <name type="common">Orbweaver spider</name>
    <name type="synonym">Epeira ventricosa</name>
    <dbReference type="NCBI Taxonomy" id="182803"/>
    <lineage>
        <taxon>Eukaryota</taxon>
        <taxon>Metazoa</taxon>
        <taxon>Ecdysozoa</taxon>
        <taxon>Arthropoda</taxon>
        <taxon>Chelicerata</taxon>
        <taxon>Arachnida</taxon>
        <taxon>Araneae</taxon>
        <taxon>Araneomorphae</taxon>
        <taxon>Entelegynae</taxon>
        <taxon>Araneoidea</taxon>
        <taxon>Araneidae</taxon>
        <taxon>Araneus</taxon>
    </lineage>
</organism>
<keyword evidence="5" id="KW-0769">Symport</keyword>
<accession>A0A4Y1ZWQ8</accession>
<keyword evidence="10" id="KW-1185">Reference proteome</keyword>